<evidence type="ECO:0008006" key="3">
    <source>
        <dbReference type="Google" id="ProtNLM"/>
    </source>
</evidence>
<reference evidence="1 2" key="1">
    <citation type="journal article" date="2018" name="Arch. Microbiol.">
        <title>Hymenobacter segetis sp. nov., isolated from soil.</title>
        <authorList>
            <person name="Ten L.N."/>
            <person name="Lim S.J."/>
            <person name="Kim B.O."/>
            <person name="Kang I.K."/>
            <person name="Jung H.Y."/>
        </authorList>
    </citation>
    <scope>NUCLEOTIDE SEQUENCE [LARGE SCALE GENOMIC DNA]</scope>
    <source>
        <strain evidence="1 2">S7-3-11</strain>
    </source>
</reference>
<accession>A0ABU9LW45</accession>
<dbReference type="Proteomes" id="UP001479606">
    <property type="component" value="Unassembled WGS sequence"/>
</dbReference>
<gene>
    <name evidence="1" type="ORF">AAFH49_08235</name>
</gene>
<evidence type="ECO:0000313" key="2">
    <source>
        <dbReference type="Proteomes" id="UP001479606"/>
    </source>
</evidence>
<dbReference type="EMBL" id="JBCEVZ010000014">
    <property type="protein sequence ID" value="MEL5994193.1"/>
    <property type="molecule type" value="Genomic_DNA"/>
</dbReference>
<proteinExistence type="predicted"/>
<protein>
    <recommendedName>
        <fullName evidence="3">Response regulatory domain-containing protein</fullName>
    </recommendedName>
</protein>
<name>A0ABU9LW45_9BACT</name>
<evidence type="ECO:0000313" key="1">
    <source>
        <dbReference type="EMBL" id="MEL5994193.1"/>
    </source>
</evidence>
<organism evidence="1 2">
    <name type="scientific">Hymenobacter segetis</name>
    <dbReference type="NCBI Taxonomy" id="2025509"/>
    <lineage>
        <taxon>Bacteria</taxon>
        <taxon>Pseudomonadati</taxon>
        <taxon>Bacteroidota</taxon>
        <taxon>Cytophagia</taxon>
        <taxon>Cytophagales</taxon>
        <taxon>Hymenobacteraceae</taxon>
        <taxon>Hymenobacter</taxon>
    </lineage>
</organism>
<comment type="caution">
    <text evidence="1">The sequence shown here is derived from an EMBL/GenBank/DDBJ whole genome shotgun (WGS) entry which is preliminary data.</text>
</comment>
<sequence length="249" mass="28463">MLLFEKLQGTQVALIDDMPADALPIQTAFGRKLIKAEFFEVNLEEMQAPPHPIESIELVFLDLHYDPNIGLPFDPYRCAQSIRNIVPEGKRYILVVWSRDTNKAQDVIDILDDINRTPTQVHLKSKEQFSLAGGAYDVERLLAELNFEIGTPSTTESFYGQIIEVKKQSVLVDCLVNEEEKKFQRRRFDLEPLEGAVTLEEGGYMFIRVITKPGSKVFEFSNTKSDKLATLFSKEGYFDDVDESIFKEE</sequence>
<dbReference type="RefSeq" id="WP_342297229.1">
    <property type="nucleotide sequence ID" value="NZ_JBCEVZ010000014.1"/>
</dbReference>
<keyword evidence="2" id="KW-1185">Reference proteome</keyword>